<accession>A0A8T1N9W4</accession>
<dbReference type="AlphaFoldDB" id="A0A8T1N9W4"/>
<keyword evidence="3" id="KW-1185">Reference proteome</keyword>
<reference evidence="2" key="1">
    <citation type="submission" date="2020-12" db="EMBL/GenBank/DDBJ databases">
        <title>WGS assembly of Carya illinoinensis cv. Pawnee.</title>
        <authorList>
            <person name="Platts A."/>
            <person name="Shu S."/>
            <person name="Wright S."/>
            <person name="Barry K."/>
            <person name="Edger P."/>
            <person name="Pires J.C."/>
            <person name="Schmutz J."/>
        </authorList>
    </citation>
    <scope>NUCLEOTIDE SEQUENCE</scope>
    <source>
        <tissue evidence="2">Leaf</tissue>
    </source>
</reference>
<protein>
    <submittedName>
        <fullName evidence="2">Uncharacterized protein</fullName>
    </submittedName>
</protein>
<evidence type="ECO:0000313" key="2">
    <source>
        <dbReference type="EMBL" id="KAG6625844.1"/>
    </source>
</evidence>
<evidence type="ECO:0000313" key="3">
    <source>
        <dbReference type="Proteomes" id="UP000811609"/>
    </source>
</evidence>
<feature type="region of interest" description="Disordered" evidence="1">
    <location>
        <begin position="46"/>
        <end position="78"/>
    </location>
</feature>
<organism evidence="2 3">
    <name type="scientific">Carya illinoinensis</name>
    <name type="common">Pecan</name>
    <dbReference type="NCBI Taxonomy" id="32201"/>
    <lineage>
        <taxon>Eukaryota</taxon>
        <taxon>Viridiplantae</taxon>
        <taxon>Streptophyta</taxon>
        <taxon>Embryophyta</taxon>
        <taxon>Tracheophyta</taxon>
        <taxon>Spermatophyta</taxon>
        <taxon>Magnoliopsida</taxon>
        <taxon>eudicotyledons</taxon>
        <taxon>Gunneridae</taxon>
        <taxon>Pentapetalae</taxon>
        <taxon>rosids</taxon>
        <taxon>fabids</taxon>
        <taxon>Fagales</taxon>
        <taxon>Juglandaceae</taxon>
        <taxon>Carya</taxon>
    </lineage>
</organism>
<dbReference type="Proteomes" id="UP000811609">
    <property type="component" value="Chromosome 15"/>
</dbReference>
<name>A0A8T1N9W4_CARIL</name>
<gene>
    <name evidence="2" type="ORF">CIPAW_15G006700</name>
</gene>
<proteinExistence type="predicted"/>
<comment type="caution">
    <text evidence="2">The sequence shown here is derived from an EMBL/GenBank/DDBJ whole genome shotgun (WGS) entry which is preliminary data.</text>
</comment>
<sequence length="129" mass="13688">MVPPAGALPSWSFHLQIHNQPSFPTLLLNAPSPFLAALRAQSRKEGYENDVKNPLGKRTSPQVFGGQEAPHDPVLGGEMSRHDLAVGFGGAAGVGRPLLVEEAIVDGSGEVGNVDFDGIVRLWRGGLRN</sequence>
<evidence type="ECO:0000256" key="1">
    <source>
        <dbReference type="SAM" id="MobiDB-lite"/>
    </source>
</evidence>
<dbReference type="EMBL" id="CM031823">
    <property type="protein sequence ID" value="KAG6625844.1"/>
    <property type="molecule type" value="Genomic_DNA"/>
</dbReference>